<gene>
    <name evidence="1" type="ORF">SCLAR_v1c06490</name>
</gene>
<protein>
    <recommendedName>
        <fullName evidence="3">DUF4238 domain-containing protein</fullName>
    </recommendedName>
</protein>
<sequence length="351" mass="41481">MSDFNMKKNIKRNLLLPAEFLNRWITVDDNGKRTFKYIDFASDQVVEVEVENDPLIKVLFEWDTSFDIELIQRQYSQIAKIARTIFDRRIGKKGSEITMTGKEVLFIKYFYFLVSLLNGDYRYNFNELGSYRVFDVLNPEISLDIRRTILSIISYVLFEMYDYIFTPRIFESLFKYIEDSGVNFVHQEFKKQIFVPYNALENQNYKFLDAYFHNIVNNTFIKVYRVSELDEKSLILTNKTIANFMDERTKISVLSMFVVDPMFAIGLINLGPGRGEYRPLFKFITNKQVDTGMIPACLKPEHSIEADGIYLSEEQRFNFRSFELTSKQVRLINECLTIRDLRTDLDFFVQG</sequence>
<keyword evidence="2" id="KW-1185">Reference proteome</keyword>
<dbReference type="RefSeq" id="WP_100254515.1">
    <property type="nucleotide sequence ID" value="NZ_CP024870.1"/>
</dbReference>
<name>A0A2K8KPC7_9MOLU</name>
<evidence type="ECO:0000313" key="1">
    <source>
        <dbReference type="EMBL" id="ATX70966.1"/>
    </source>
</evidence>
<reference evidence="1 2" key="1">
    <citation type="submission" date="2017-11" db="EMBL/GenBank/DDBJ databases">
        <title>Complete genome sequence of Spiroplasma clarkii CN-5 (DSM 19994).</title>
        <authorList>
            <person name="Tsai Y.-M."/>
            <person name="Chang A."/>
            <person name="Lo W.-S."/>
            <person name="Kuo C.-H."/>
        </authorList>
    </citation>
    <scope>NUCLEOTIDE SEQUENCE [LARGE SCALE GENOMIC DNA]</scope>
    <source>
        <strain evidence="1 2">CN-5</strain>
    </source>
</reference>
<dbReference type="Proteomes" id="UP000231179">
    <property type="component" value="Chromosome"/>
</dbReference>
<organism evidence="1 2">
    <name type="scientific">Spiroplasma clarkii</name>
    <dbReference type="NCBI Taxonomy" id="2139"/>
    <lineage>
        <taxon>Bacteria</taxon>
        <taxon>Bacillati</taxon>
        <taxon>Mycoplasmatota</taxon>
        <taxon>Mollicutes</taxon>
        <taxon>Entomoplasmatales</taxon>
        <taxon>Spiroplasmataceae</taxon>
        <taxon>Spiroplasma</taxon>
    </lineage>
</organism>
<accession>A0A2K8KPC7</accession>
<dbReference type="EMBL" id="CP024870">
    <property type="protein sequence ID" value="ATX70966.1"/>
    <property type="molecule type" value="Genomic_DNA"/>
</dbReference>
<proteinExistence type="predicted"/>
<evidence type="ECO:0008006" key="3">
    <source>
        <dbReference type="Google" id="ProtNLM"/>
    </source>
</evidence>
<dbReference type="AlphaFoldDB" id="A0A2K8KPC7"/>
<evidence type="ECO:0000313" key="2">
    <source>
        <dbReference type="Proteomes" id="UP000231179"/>
    </source>
</evidence>